<protein>
    <submittedName>
        <fullName evidence="5">SpoIIE family protein phosphatase</fullName>
    </submittedName>
</protein>
<sequence>MTTVPPPGRDPLSPGSAATGTQDAPDRFADWLTGARILIVDDNRFNRHLLLALLERGGITLVEQAEDGQDALARMERFKPDLVLLDLMMPQMDGFELCRHLRADPRWRSLPVLVQSSLDRAEDRARAFAAGATDYIAKPINAEELLARVRIHLRKHAMLRDLERFHGRAETELEMARAMQARMLPGPARLAELEAATGIAVHAHFAPSSELGGDFWGIERLPDGRVTVYLVDFSGHGVGAALNTFRLDAICRQIGSAALTPADFLAAVNRRLCGLLPTGQFATMLTGLIDPVAGVFHYASAGSTAPMMWHPGDEAPRLGDGSGLPLGLLPSAVYDSRLLPMPPGARLFLYSDAAIEIPTGDGNGHEVLDEYGLATLFARRLQDPDDAALLSGLLGDLAATGPIDDDLTALLLTRLR</sequence>
<evidence type="ECO:0000256" key="2">
    <source>
        <dbReference type="PROSITE-ProRule" id="PRU00169"/>
    </source>
</evidence>
<dbReference type="EMBL" id="JAENHM010000059">
    <property type="protein sequence ID" value="MBK1839861.1"/>
    <property type="molecule type" value="Genomic_DNA"/>
</dbReference>
<evidence type="ECO:0000313" key="5">
    <source>
        <dbReference type="EMBL" id="MBK1839861.1"/>
    </source>
</evidence>
<evidence type="ECO:0000256" key="1">
    <source>
        <dbReference type="ARBA" id="ARBA00022801"/>
    </source>
</evidence>
<gene>
    <name evidence="5" type="ORF">JHL17_20850</name>
</gene>
<reference evidence="6" key="1">
    <citation type="submission" date="2021-01" db="EMBL/GenBank/DDBJ databases">
        <title>Genome public.</title>
        <authorList>
            <person name="Liu C."/>
            <person name="Sun Q."/>
        </authorList>
    </citation>
    <scope>NUCLEOTIDE SEQUENCE [LARGE SCALE GENOMIC DNA]</scope>
    <source>
        <strain evidence="6">YIM B02556</strain>
    </source>
</reference>
<dbReference type="InterPro" id="IPR052016">
    <property type="entry name" value="Bact_Sigma-Reg"/>
</dbReference>
<dbReference type="Proteomes" id="UP000652760">
    <property type="component" value="Unassembled WGS sequence"/>
</dbReference>
<dbReference type="SMART" id="SM00331">
    <property type="entry name" value="PP2C_SIG"/>
    <property type="match status" value="1"/>
</dbReference>
<feature type="domain" description="Response regulatory" evidence="4">
    <location>
        <begin position="36"/>
        <end position="153"/>
    </location>
</feature>
<accession>A0ABS1F8X5</accession>
<dbReference type="PANTHER" id="PTHR43156:SF2">
    <property type="entry name" value="STAGE II SPORULATION PROTEIN E"/>
    <property type="match status" value="1"/>
</dbReference>
<dbReference type="Gene3D" id="3.60.40.10">
    <property type="entry name" value="PPM-type phosphatase domain"/>
    <property type="match status" value="1"/>
</dbReference>
<evidence type="ECO:0000256" key="3">
    <source>
        <dbReference type="SAM" id="MobiDB-lite"/>
    </source>
</evidence>
<dbReference type="PROSITE" id="PS50110">
    <property type="entry name" value="RESPONSE_REGULATORY"/>
    <property type="match status" value="1"/>
</dbReference>
<keyword evidence="1" id="KW-0378">Hydrolase</keyword>
<dbReference type="Pfam" id="PF00072">
    <property type="entry name" value="Response_reg"/>
    <property type="match status" value="1"/>
</dbReference>
<evidence type="ECO:0000313" key="6">
    <source>
        <dbReference type="Proteomes" id="UP000652760"/>
    </source>
</evidence>
<comment type="caution">
    <text evidence="5">The sequence shown here is derived from an EMBL/GenBank/DDBJ whole genome shotgun (WGS) entry which is preliminary data.</text>
</comment>
<dbReference type="InterPro" id="IPR011006">
    <property type="entry name" value="CheY-like_superfamily"/>
</dbReference>
<keyword evidence="2" id="KW-0597">Phosphoprotein</keyword>
<dbReference type="SUPFAM" id="SSF52172">
    <property type="entry name" value="CheY-like"/>
    <property type="match status" value="1"/>
</dbReference>
<keyword evidence="6" id="KW-1185">Reference proteome</keyword>
<proteinExistence type="predicted"/>
<name>A0ABS1F8X5_9PROT</name>
<dbReference type="RefSeq" id="WP_200196041.1">
    <property type="nucleotide sequence ID" value="NZ_JAENHM010000059.1"/>
</dbReference>
<dbReference type="InterPro" id="IPR001789">
    <property type="entry name" value="Sig_transdc_resp-reg_receiver"/>
</dbReference>
<dbReference type="InterPro" id="IPR001932">
    <property type="entry name" value="PPM-type_phosphatase-like_dom"/>
</dbReference>
<feature type="region of interest" description="Disordered" evidence="3">
    <location>
        <begin position="1"/>
        <end position="24"/>
    </location>
</feature>
<dbReference type="PANTHER" id="PTHR43156">
    <property type="entry name" value="STAGE II SPORULATION PROTEIN E-RELATED"/>
    <property type="match status" value="1"/>
</dbReference>
<feature type="modified residue" description="4-aspartylphosphate" evidence="2">
    <location>
        <position position="86"/>
    </location>
</feature>
<dbReference type="SMART" id="SM00448">
    <property type="entry name" value="REC"/>
    <property type="match status" value="1"/>
</dbReference>
<dbReference type="Pfam" id="PF07228">
    <property type="entry name" value="SpoIIE"/>
    <property type="match status" value="1"/>
</dbReference>
<dbReference type="Gene3D" id="3.40.50.2300">
    <property type="match status" value="1"/>
</dbReference>
<evidence type="ECO:0000259" key="4">
    <source>
        <dbReference type="PROSITE" id="PS50110"/>
    </source>
</evidence>
<organism evidence="5 6">
    <name type="scientific">Azospirillum endophyticum</name>
    <dbReference type="NCBI Taxonomy" id="2800326"/>
    <lineage>
        <taxon>Bacteria</taxon>
        <taxon>Pseudomonadati</taxon>
        <taxon>Pseudomonadota</taxon>
        <taxon>Alphaproteobacteria</taxon>
        <taxon>Rhodospirillales</taxon>
        <taxon>Azospirillaceae</taxon>
        <taxon>Azospirillum</taxon>
    </lineage>
</organism>
<dbReference type="InterPro" id="IPR036457">
    <property type="entry name" value="PPM-type-like_dom_sf"/>
</dbReference>